<feature type="domain" description="UspA" evidence="2">
    <location>
        <begin position="5"/>
        <end position="143"/>
    </location>
</feature>
<protein>
    <submittedName>
        <fullName evidence="3">Universal stress protein UspA</fullName>
    </submittedName>
</protein>
<reference evidence="4" key="1">
    <citation type="journal article" date="2019" name="Int. J. Syst. Evol. Microbiol.">
        <title>The Global Catalogue of Microorganisms (GCM) 10K type strain sequencing project: providing services to taxonomists for standard genome sequencing and annotation.</title>
        <authorList>
            <consortium name="The Broad Institute Genomics Platform"/>
            <consortium name="The Broad Institute Genome Sequencing Center for Infectious Disease"/>
            <person name="Wu L."/>
            <person name="Ma J."/>
        </authorList>
    </citation>
    <scope>NUCLEOTIDE SEQUENCE [LARGE SCALE GENOMIC DNA]</scope>
    <source>
        <strain evidence="4">JCM 16918</strain>
    </source>
</reference>
<dbReference type="Gene3D" id="3.40.50.620">
    <property type="entry name" value="HUPs"/>
    <property type="match status" value="2"/>
</dbReference>
<dbReference type="PRINTS" id="PR01438">
    <property type="entry name" value="UNVRSLSTRESS"/>
</dbReference>
<comment type="caution">
    <text evidence="3">The sequence shown here is derived from an EMBL/GenBank/DDBJ whole genome shotgun (WGS) entry which is preliminary data.</text>
</comment>
<gene>
    <name evidence="3" type="ORF">GCM10010842_38490</name>
</gene>
<name>A0ABQ2JI08_9DEIO</name>
<dbReference type="CDD" id="cd00293">
    <property type="entry name" value="USP-like"/>
    <property type="match status" value="2"/>
</dbReference>
<dbReference type="EMBL" id="BMOR01000037">
    <property type="protein sequence ID" value="GGN47210.1"/>
    <property type="molecule type" value="Genomic_DNA"/>
</dbReference>
<dbReference type="InterPro" id="IPR014729">
    <property type="entry name" value="Rossmann-like_a/b/a_fold"/>
</dbReference>
<dbReference type="InterPro" id="IPR006016">
    <property type="entry name" value="UspA"/>
</dbReference>
<dbReference type="PANTHER" id="PTHR46268">
    <property type="entry name" value="STRESS RESPONSE PROTEIN NHAX"/>
    <property type="match status" value="1"/>
</dbReference>
<dbReference type="Pfam" id="PF00582">
    <property type="entry name" value="Usp"/>
    <property type="match status" value="2"/>
</dbReference>
<proteinExistence type="inferred from homology"/>
<evidence type="ECO:0000256" key="1">
    <source>
        <dbReference type="ARBA" id="ARBA00008791"/>
    </source>
</evidence>
<keyword evidence="4" id="KW-1185">Reference proteome</keyword>
<dbReference type="RefSeq" id="WP_308424889.1">
    <property type="nucleotide sequence ID" value="NZ_BMOR01000037.1"/>
</dbReference>
<dbReference type="Proteomes" id="UP000645517">
    <property type="component" value="Unassembled WGS sequence"/>
</dbReference>
<dbReference type="SUPFAM" id="SSF52402">
    <property type="entry name" value="Adenine nucleotide alpha hydrolases-like"/>
    <property type="match status" value="2"/>
</dbReference>
<sequence>MEHLFRHIVVPLDQSVHSEAALDPASELALTFGARLSLLRVIEPDRVAGEVLPPDPMQGALHRAQALGYLRRLTAGLAARGVQAEATVVTGDPSAQVMEQVRQRDADLLVFTRHGQGGADLGALGGEAGQVLLQARVSLLLIRDVPNRPGAVLVPLDGSARAEHVLPVAQRIALARRVPLLLAHALPEPEVPRGVPLTGRERALKEELMTLNRDVMARYLDGLASSLRPDGACDVRLLDGTHPLEGLHDLIRHEAVGLVILSAHGHSGLRRWPYGRTALNLLTYAPVPVLIVQDLCAREFAARSQP</sequence>
<organism evidence="3 4">
    <name type="scientific">Deinococcus daejeonensis</name>
    <dbReference type="NCBI Taxonomy" id="1007098"/>
    <lineage>
        <taxon>Bacteria</taxon>
        <taxon>Thermotogati</taxon>
        <taxon>Deinococcota</taxon>
        <taxon>Deinococci</taxon>
        <taxon>Deinococcales</taxon>
        <taxon>Deinococcaceae</taxon>
        <taxon>Deinococcus</taxon>
    </lineage>
</organism>
<evidence type="ECO:0000259" key="2">
    <source>
        <dbReference type="Pfam" id="PF00582"/>
    </source>
</evidence>
<comment type="similarity">
    <text evidence="1">Belongs to the universal stress protein A family.</text>
</comment>
<evidence type="ECO:0000313" key="4">
    <source>
        <dbReference type="Proteomes" id="UP000645517"/>
    </source>
</evidence>
<dbReference type="InterPro" id="IPR006015">
    <property type="entry name" value="Universal_stress_UspA"/>
</dbReference>
<dbReference type="PANTHER" id="PTHR46268:SF6">
    <property type="entry name" value="UNIVERSAL STRESS PROTEIN UP12"/>
    <property type="match status" value="1"/>
</dbReference>
<feature type="domain" description="UspA" evidence="2">
    <location>
        <begin position="152"/>
        <end position="292"/>
    </location>
</feature>
<evidence type="ECO:0000313" key="3">
    <source>
        <dbReference type="EMBL" id="GGN47210.1"/>
    </source>
</evidence>
<accession>A0ABQ2JI08</accession>